<feature type="binding site" evidence="12">
    <location>
        <position position="340"/>
    </location>
    <ligand>
        <name>substrate</name>
    </ligand>
</feature>
<evidence type="ECO:0000256" key="9">
    <source>
        <dbReference type="ARBA" id="ARBA00023136"/>
    </source>
</evidence>
<comment type="catalytic activity">
    <reaction evidence="10">
        <text>a quinone + succinate = fumarate + a quinol</text>
        <dbReference type="Rhea" id="RHEA:40523"/>
        <dbReference type="ChEBI" id="CHEBI:24646"/>
        <dbReference type="ChEBI" id="CHEBI:29806"/>
        <dbReference type="ChEBI" id="CHEBI:30031"/>
        <dbReference type="ChEBI" id="CHEBI:132124"/>
        <dbReference type="EC" id="1.3.5.1"/>
    </reaction>
</comment>
<dbReference type="PANTHER" id="PTHR11632:SF51">
    <property type="entry name" value="SUCCINATE DEHYDROGENASE [UBIQUINONE] FLAVOPROTEIN SUBUNIT, MITOCHONDRIAL"/>
    <property type="match status" value="1"/>
</dbReference>
<feature type="binding site" evidence="12">
    <location>
        <begin position="33"/>
        <end position="48"/>
    </location>
    <ligand>
        <name>FAD</name>
        <dbReference type="ChEBI" id="CHEBI:57692"/>
    </ligand>
</feature>
<feature type="active site" description="Proton acceptor" evidence="11">
    <location>
        <position position="274"/>
    </location>
</feature>
<dbReference type="NCBIfam" id="TIGR01812">
    <property type="entry name" value="sdhA_frdA_Gneg"/>
    <property type="match status" value="1"/>
</dbReference>
<dbReference type="GO" id="GO:0022900">
    <property type="term" value="P:electron transport chain"/>
    <property type="evidence" value="ECO:0007669"/>
    <property type="project" value="InterPro"/>
</dbReference>
<dbReference type="InterPro" id="IPR036188">
    <property type="entry name" value="FAD/NAD-bd_sf"/>
</dbReference>
<evidence type="ECO:0000256" key="1">
    <source>
        <dbReference type="ARBA" id="ARBA00001974"/>
    </source>
</evidence>
<dbReference type="SUPFAM" id="SSF56425">
    <property type="entry name" value="Succinate dehydrogenase/fumarate reductase flavoprotein, catalytic domain"/>
    <property type="match status" value="1"/>
</dbReference>
<evidence type="ECO:0000256" key="6">
    <source>
        <dbReference type="ARBA" id="ARBA00022827"/>
    </source>
</evidence>
<dbReference type="InterPro" id="IPR003952">
    <property type="entry name" value="FRD_SDH_FAD_BS"/>
</dbReference>
<feature type="binding site" evidence="12">
    <location>
        <position position="242"/>
    </location>
    <ligand>
        <name>substrate</name>
    </ligand>
</feature>
<evidence type="ECO:0000256" key="8">
    <source>
        <dbReference type="ARBA" id="ARBA00023002"/>
    </source>
</evidence>
<feature type="binding site" evidence="12">
    <location>
        <position position="230"/>
    </location>
    <ligand>
        <name>substrate</name>
    </ligand>
</feature>
<dbReference type="InterPro" id="IPR027477">
    <property type="entry name" value="Succ_DH/fumarate_Rdtase_cat_sf"/>
</dbReference>
<keyword evidence="7" id="KW-0249">Electron transport</keyword>
<keyword evidence="6 12" id="KW-0274">FAD</keyword>
<dbReference type="Gene3D" id="3.90.700.10">
    <property type="entry name" value="Succinate dehydrogenase/fumarate reductase flavoprotein, catalytic domain"/>
    <property type="match status" value="1"/>
</dbReference>
<comment type="similarity">
    <text evidence="3">Belongs to the FAD-dependent oxidoreductase 2 family. FRD/SDH subfamily.</text>
</comment>
<evidence type="ECO:0000256" key="5">
    <source>
        <dbReference type="ARBA" id="ARBA00022630"/>
    </source>
</evidence>
<evidence type="ECO:0000256" key="4">
    <source>
        <dbReference type="ARBA" id="ARBA00022448"/>
    </source>
</evidence>
<evidence type="ECO:0000256" key="12">
    <source>
        <dbReference type="PIRSR" id="PIRSR630664-51"/>
    </source>
</evidence>
<reference evidence="14" key="1">
    <citation type="submission" date="2020-07" db="EMBL/GenBank/DDBJ databases">
        <title>Huge and variable diversity of episymbiotic CPR bacteria and DPANN archaea in groundwater ecosystems.</title>
        <authorList>
            <person name="He C.Y."/>
            <person name="Keren R."/>
            <person name="Whittaker M."/>
            <person name="Farag I.F."/>
            <person name="Doudna J."/>
            <person name="Cate J.H.D."/>
            <person name="Banfield J.F."/>
        </authorList>
    </citation>
    <scope>NUCLEOTIDE SEQUENCE</scope>
    <source>
        <strain evidence="14">NC_groundwater_1482_Ag_S-0.65um_47_24</strain>
    </source>
</reference>
<feature type="binding site" evidence="12">
    <location>
        <position position="209"/>
    </location>
    <ligand>
        <name>FAD</name>
        <dbReference type="ChEBI" id="CHEBI:57692"/>
    </ligand>
</feature>
<comment type="cofactor">
    <cofactor evidence="1 12">
        <name>FAD</name>
        <dbReference type="ChEBI" id="CHEBI:57692"/>
    </cofactor>
</comment>
<dbReference type="PANTHER" id="PTHR11632">
    <property type="entry name" value="SUCCINATE DEHYDROGENASE 2 FLAVOPROTEIN SUBUNIT"/>
    <property type="match status" value="1"/>
</dbReference>
<keyword evidence="4" id="KW-0813">Transport</keyword>
<dbReference type="InterPro" id="IPR030664">
    <property type="entry name" value="SdhA/FrdA/AprA"/>
</dbReference>
<dbReference type="InterPro" id="IPR003953">
    <property type="entry name" value="FAD-dep_OxRdtase_2_FAD-bd"/>
</dbReference>
<evidence type="ECO:0000313" key="14">
    <source>
        <dbReference type="EMBL" id="MBI4594807.1"/>
    </source>
</evidence>
<evidence type="ECO:0000256" key="11">
    <source>
        <dbReference type="PIRSR" id="PIRSR630664-50"/>
    </source>
</evidence>
<feature type="binding site" evidence="12">
    <location>
        <begin position="11"/>
        <end position="16"/>
    </location>
    <ligand>
        <name>FAD</name>
        <dbReference type="ChEBI" id="CHEBI:57692"/>
    </ligand>
</feature>
<dbReference type="AlphaFoldDB" id="A0A933GJP4"/>
<dbReference type="Gene3D" id="3.50.50.60">
    <property type="entry name" value="FAD/NAD(P)-binding domain"/>
    <property type="match status" value="1"/>
</dbReference>
<evidence type="ECO:0000313" key="15">
    <source>
        <dbReference type="Proteomes" id="UP000772181"/>
    </source>
</evidence>
<keyword evidence="9" id="KW-0472">Membrane</keyword>
<name>A0A933GJP4_UNCTE</name>
<feature type="binding site" evidence="12">
    <location>
        <position position="382"/>
    </location>
    <ligand>
        <name>substrate</name>
    </ligand>
</feature>
<evidence type="ECO:0000256" key="3">
    <source>
        <dbReference type="ARBA" id="ARBA00008040"/>
    </source>
</evidence>
<proteinExistence type="inferred from homology"/>
<dbReference type="GO" id="GO:0009055">
    <property type="term" value="F:electron transfer activity"/>
    <property type="evidence" value="ECO:0007669"/>
    <property type="project" value="TreeGrafter"/>
</dbReference>
<dbReference type="GO" id="GO:0008177">
    <property type="term" value="F:succinate dehydrogenase (quinone) activity"/>
    <property type="evidence" value="ECO:0007669"/>
    <property type="project" value="UniProtKB-EC"/>
</dbReference>
<keyword evidence="5 12" id="KW-0285">Flavoprotein</keyword>
<accession>A0A933GJP4</accession>
<comment type="caution">
    <text evidence="14">The sequence shown here is derived from an EMBL/GenBank/DDBJ whole genome shotgun (WGS) entry which is preliminary data.</text>
</comment>
<comment type="subcellular location">
    <subcellularLocation>
        <location evidence="2">Cell inner membrane</location>
        <topology evidence="2">Peripheral membrane protein</topology>
        <orientation evidence="2">Cytoplasmic side</orientation>
    </subcellularLocation>
</comment>
<dbReference type="EMBL" id="JACQWF010000015">
    <property type="protein sequence ID" value="MBI4594807.1"/>
    <property type="molecule type" value="Genomic_DNA"/>
</dbReference>
<keyword evidence="8" id="KW-0560">Oxidoreductase</keyword>
<feature type="domain" description="FAD-dependent oxidoreductase 2 FAD-binding" evidence="13">
    <location>
        <begin position="6"/>
        <end position="388"/>
    </location>
</feature>
<evidence type="ECO:0000256" key="7">
    <source>
        <dbReference type="ARBA" id="ARBA00022982"/>
    </source>
</evidence>
<protein>
    <submittedName>
        <fullName evidence="14">FAD-binding protein</fullName>
    </submittedName>
</protein>
<organism evidence="14 15">
    <name type="scientific">Tectimicrobiota bacterium</name>
    <dbReference type="NCBI Taxonomy" id="2528274"/>
    <lineage>
        <taxon>Bacteria</taxon>
        <taxon>Pseudomonadati</taxon>
        <taxon>Nitrospinota/Tectimicrobiota group</taxon>
        <taxon>Candidatus Tectimicrobiota</taxon>
    </lineage>
</organism>
<dbReference type="InterPro" id="IPR014006">
    <property type="entry name" value="Succ_Dhase_FrdA_Gneg"/>
</dbReference>
<evidence type="ECO:0000256" key="2">
    <source>
        <dbReference type="ARBA" id="ARBA00004515"/>
    </source>
</evidence>
<evidence type="ECO:0000259" key="13">
    <source>
        <dbReference type="Pfam" id="PF00890"/>
    </source>
</evidence>
<dbReference type="GO" id="GO:0009061">
    <property type="term" value="P:anaerobic respiration"/>
    <property type="evidence" value="ECO:0007669"/>
    <property type="project" value="TreeGrafter"/>
</dbReference>
<feature type="non-terminal residue" evidence="14">
    <location>
        <position position="442"/>
    </location>
</feature>
<dbReference type="FunFam" id="3.90.700.10:FF:000003">
    <property type="entry name" value="Fumarate reductase flavoprotein subunit"/>
    <property type="match status" value="1"/>
</dbReference>
<sequence length="442" mass="47992">MIHSHDVIIIGAGLAGLRAALETSKWANTAIISKVFPTRSHSGAAQGGIAASLGNNSDDSWDMHMFDTVKGSDYLGDQDAIETMVREAPDLIYELEHMGCPFSRNDDGTIAQRPFGGHARPRACYGADATGHYILHTLWEQTVKNQITTYSEFYVFDIIVEDNICRGLVAWDLINGGLHIFRAKAVMFATGGYGRAFKITSNAHANTGDGLSVVYRRGIPLEDMEFVQYHPTGLYQQGILVTEGARGEGGYLINDLGERFMIKYTPKLMELGPRDIVSRSIQTEINEGRGIGGKDYVYLDMRHLGEQKIREKLPQIHELAIKFVGVDGIKDPIPIQPTAHYSMGGIPVSKGGEVLSDGAGKPVIGLYAAGECACVSIHGANRLGCNSLLDASLHGRITGKTISRFIREGAEMSSLPKEPAAIAEEEIKRTLGSTGKEKVADI</sequence>
<dbReference type="PROSITE" id="PS00504">
    <property type="entry name" value="FRD_SDH_FAD_BINDING"/>
    <property type="match status" value="1"/>
</dbReference>
<dbReference type="Pfam" id="PF00890">
    <property type="entry name" value="FAD_binding_2"/>
    <property type="match status" value="1"/>
</dbReference>
<dbReference type="SUPFAM" id="SSF51905">
    <property type="entry name" value="FAD/NAD(P)-binding domain"/>
    <property type="match status" value="1"/>
</dbReference>
<dbReference type="Proteomes" id="UP000772181">
    <property type="component" value="Unassembled WGS sequence"/>
</dbReference>
<evidence type="ECO:0000256" key="10">
    <source>
        <dbReference type="ARBA" id="ARBA00049220"/>
    </source>
</evidence>
<feature type="binding site" evidence="12">
    <location>
        <position position="371"/>
    </location>
    <ligand>
        <name>FAD</name>
        <dbReference type="ChEBI" id="CHEBI:57692"/>
    </ligand>
</feature>
<dbReference type="GO" id="GO:0050660">
    <property type="term" value="F:flavin adenine dinucleotide binding"/>
    <property type="evidence" value="ECO:0007669"/>
    <property type="project" value="InterPro"/>
</dbReference>
<feature type="binding site" evidence="12">
    <location>
        <begin position="387"/>
        <end position="388"/>
    </location>
    <ligand>
        <name>FAD</name>
        <dbReference type="ChEBI" id="CHEBI:57692"/>
    </ligand>
</feature>
<gene>
    <name evidence="14" type="ORF">HY730_00330</name>
</gene>
<dbReference type="GO" id="GO:0005886">
    <property type="term" value="C:plasma membrane"/>
    <property type="evidence" value="ECO:0007669"/>
    <property type="project" value="UniProtKB-SubCell"/>
</dbReference>